<comment type="similarity">
    <text evidence="1">Belongs to the bacterial solute-binding protein ModA family.</text>
</comment>
<dbReference type="GO" id="GO:0015689">
    <property type="term" value="P:molybdate ion transport"/>
    <property type="evidence" value="ECO:0007669"/>
    <property type="project" value="InterPro"/>
</dbReference>
<evidence type="ECO:0000256" key="2">
    <source>
        <dbReference type="ARBA" id="ARBA00022723"/>
    </source>
</evidence>
<dbReference type="InterPro" id="IPR005950">
    <property type="entry name" value="ModA"/>
</dbReference>
<dbReference type="Gene3D" id="3.40.190.10">
    <property type="entry name" value="Periplasmic binding protein-like II"/>
    <property type="match status" value="2"/>
</dbReference>
<dbReference type="KEGG" id="ckw:CKALI_02335"/>
<dbReference type="PROSITE" id="PS51257">
    <property type="entry name" value="PROKAR_LIPOPROTEIN"/>
    <property type="match status" value="1"/>
</dbReference>
<feature type="signal peptide" evidence="5">
    <location>
        <begin position="1"/>
        <end position="16"/>
    </location>
</feature>
<feature type="binding site" evidence="4">
    <location>
        <position position="33"/>
    </location>
    <ligand>
        <name>molybdate</name>
        <dbReference type="ChEBI" id="CHEBI:36264"/>
    </ligand>
</feature>
<sequence length="233" mass="24853">MRKLLVIISLACIAAACTPQPKHNTLTVFAAASLHSSFRILEEDVERQNPGLDIILSSDGSQNLVDQVIAGAPADVLATADTKSMARAQDKMQLNATEFASNSLVLVTPPDNPHGINEVSEKLNQVKTVVCAPEVPCGAATAELFKQFPWQLKPVSEEQKVTDVVGKVRSGQADAGVVYRTDAQGLHAVEIPGAQQHPNRYMIATLTGDNPFTDYVLSPEGQARLAELGFGAP</sequence>
<evidence type="ECO:0000256" key="4">
    <source>
        <dbReference type="PIRSR" id="PIRSR004846-1"/>
    </source>
</evidence>
<evidence type="ECO:0000313" key="7">
    <source>
        <dbReference type="Proteomes" id="UP000427071"/>
    </source>
</evidence>
<dbReference type="SUPFAM" id="SSF53850">
    <property type="entry name" value="Periplasmic binding protein-like II"/>
    <property type="match status" value="1"/>
</dbReference>
<dbReference type="Proteomes" id="UP000427071">
    <property type="component" value="Chromosome"/>
</dbReference>
<feature type="binding site" evidence="4">
    <location>
        <position position="61"/>
    </location>
    <ligand>
        <name>molybdate</name>
        <dbReference type="ChEBI" id="CHEBI:36264"/>
    </ligand>
</feature>
<keyword evidence="2 4" id="KW-0479">Metal-binding</keyword>
<dbReference type="PANTHER" id="PTHR30632">
    <property type="entry name" value="MOLYBDATE-BINDING PERIPLASMIC PROTEIN"/>
    <property type="match status" value="1"/>
</dbReference>
<gene>
    <name evidence="6" type="primary">modA</name>
    <name evidence="6" type="ORF">CKALI_02335</name>
</gene>
<evidence type="ECO:0000256" key="5">
    <source>
        <dbReference type="SAM" id="SignalP"/>
    </source>
</evidence>
<dbReference type="NCBIfam" id="TIGR01256">
    <property type="entry name" value="modA"/>
    <property type="match status" value="1"/>
</dbReference>
<protein>
    <submittedName>
        <fullName evidence="6">Molybdate-binding periplasmic protein</fullName>
    </submittedName>
</protein>
<dbReference type="RefSeq" id="WP_197079742.1">
    <property type="nucleotide sequence ID" value="NZ_CP046452.1"/>
</dbReference>
<dbReference type="PANTHER" id="PTHR30632:SF0">
    <property type="entry name" value="SULFATE-BINDING PROTEIN"/>
    <property type="match status" value="1"/>
</dbReference>
<name>A0A6B8VP80_9CORY</name>
<keyword evidence="7" id="KW-1185">Reference proteome</keyword>
<dbReference type="PIRSF" id="PIRSF004846">
    <property type="entry name" value="ModA"/>
    <property type="match status" value="1"/>
</dbReference>
<dbReference type="InterPro" id="IPR050682">
    <property type="entry name" value="ModA/WtpA"/>
</dbReference>
<keyword evidence="4" id="KW-0500">Molybdenum</keyword>
<dbReference type="EMBL" id="CP046452">
    <property type="protein sequence ID" value="QGU01357.1"/>
    <property type="molecule type" value="Genomic_DNA"/>
</dbReference>
<feature type="chain" id="PRO_5039410357" evidence="5">
    <location>
        <begin position="17"/>
        <end position="233"/>
    </location>
</feature>
<evidence type="ECO:0000313" key="6">
    <source>
        <dbReference type="EMBL" id="QGU01357.1"/>
    </source>
</evidence>
<dbReference type="AlphaFoldDB" id="A0A6B8VP80"/>
<dbReference type="Pfam" id="PF13531">
    <property type="entry name" value="SBP_bac_11"/>
    <property type="match status" value="1"/>
</dbReference>
<dbReference type="GO" id="GO:0030973">
    <property type="term" value="F:molybdate ion binding"/>
    <property type="evidence" value="ECO:0007669"/>
    <property type="project" value="TreeGrafter"/>
</dbReference>
<accession>A0A6B8VP80</accession>
<reference evidence="7" key="1">
    <citation type="submission" date="2019-11" db="EMBL/GenBank/DDBJ databases">
        <title>Complete genome sequence of Corynebacterium kalinowskii 1959, a novel Corynebacterium species isolated from soil of a small paddock in Vilsendorf, Germany.</title>
        <authorList>
            <person name="Schaffert L."/>
            <person name="Ruwe M."/>
            <person name="Milse J."/>
            <person name="Hanuschka K."/>
            <person name="Ortseifen V."/>
            <person name="Droste J."/>
            <person name="Brandt D."/>
            <person name="Schlueter L."/>
            <person name="Kutter Y."/>
            <person name="Vinke S."/>
            <person name="Viehoefer P."/>
            <person name="Jacob L."/>
            <person name="Luebke N.-C."/>
            <person name="Schulte-Berndt E."/>
            <person name="Hain C."/>
            <person name="Linder M."/>
            <person name="Schmidt P."/>
            <person name="Wollenschlaeger L."/>
            <person name="Luttermann T."/>
            <person name="Thieme E."/>
            <person name="Hassa J."/>
            <person name="Haak M."/>
            <person name="Wittchen M."/>
            <person name="Mentz A."/>
            <person name="Persicke M."/>
            <person name="Busche T."/>
            <person name="Ruckert C."/>
        </authorList>
    </citation>
    <scope>NUCLEOTIDE SEQUENCE [LARGE SCALE GENOMIC DNA]</scope>
    <source>
        <strain evidence="7">1959</strain>
    </source>
</reference>
<feature type="binding site" evidence="4">
    <location>
        <position position="161"/>
    </location>
    <ligand>
        <name>molybdate</name>
        <dbReference type="ChEBI" id="CHEBI:36264"/>
    </ligand>
</feature>
<evidence type="ECO:0000256" key="1">
    <source>
        <dbReference type="ARBA" id="ARBA00009175"/>
    </source>
</evidence>
<dbReference type="GO" id="GO:0046872">
    <property type="term" value="F:metal ion binding"/>
    <property type="evidence" value="ECO:0007669"/>
    <property type="project" value="UniProtKB-KW"/>
</dbReference>
<keyword evidence="3 5" id="KW-0732">Signal</keyword>
<feature type="binding site" evidence="4">
    <location>
        <position position="179"/>
    </location>
    <ligand>
        <name>molybdate</name>
        <dbReference type="ChEBI" id="CHEBI:36264"/>
    </ligand>
</feature>
<evidence type="ECO:0000256" key="3">
    <source>
        <dbReference type="ARBA" id="ARBA00022729"/>
    </source>
</evidence>
<organism evidence="6 7">
    <name type="scientific">Corynebacterium kalinowskii</name>
    <dbReference type="NCBI Taxonomy" id="2675216"/>
    <lineage>
        <taxon>Bacteria</taxon>
        <taxon>Bacillati</taxon>
        <taxon>Actinomycetota</taxon>
        <taxon>Actinomycetes</taxon>
        <taxon>Mycobacteriales</taxon>
        <taxon>Corynebacteriaceae</taxon>
        <taxon>Corynebacterium</taxon>
    </lineage>
</organism>
<proteinExistence type="inferred from homology"/>